<dbReference type="HOGENOM" id="CLU_015590_5_0_0"/>
<dbReference type="InterPro" id="IPR005674">
    <property type="entry name" value="CocE/Ser_esterase"/>
</dbReference>
<keyword evidence="1" id="KW-0378">Hydrolase</keyword>
<evidence type="ECO:0000256" key="2">
    <source>
        <dbReference type="SAM" id="MobiDB-lite"/>
    </source>
</evidence>
<feature type="domain" description="Xaa-Pro dipeptidyl-peptidase C-terminal" evidence="3">
    <location>
        <begin position="368"/>
        <end position="629"/>
    </location>
</feature>
<sequence length="644" mass="72781">MILGSFFDPNRFGHSGPNLLRFTLAMPLFPPFLQNPFQEAPKLTYTKTEAMIPMRDGVRLYTAIYAPKQTNQKWPILMERTPYGAGPYGIKRIGRLGPSMEFQRAGYIFVVQDVRGRWMSEGKHLYSSPPKLNKRGVEHDESTDAYDSIDWLLKNVQNNNGKVGLWGISQPGFYAGNALLGAHPAVRAVSPQAPVTDRFKGDDDHHNGAFFLAQRVSLLSSFGAPRPIPTDHGLPGFRMPYPDAYRYFLDLGPLSHYQKIFRWNNQFWNSENEHPNYDSFWKVRGMEQYYRGIAGPAVLTVGGWYDAEDMWGALHTYKALEHGSPGLTNTLVMGPWSHGQWASDDGERLGPIEFENKTGKLFREEIQFPFFEHYLRDAKDPGLPEAYVFESGGNKWHKFDVWPPKEAKPLTFYLRPKGAVSTEAPTHSETSAFDAYTSDPRRPVPHTGDAAGGVSRPFMVENQRFAWVRPDVLSYQTEPLKEDLTLAGPIHATLNVKNTGTDADYVVKVIDVYPEDEPANTLVTPTVRMAGYQMLVRWEVMRGRFRNSLEHPEPMVPGHLTRVPIELNDLFHTWKKGHRLMVQIQSSMFPLIDRNPQKFVPNIFAATDADFQPAVQSLAVAGPDTCKLEVFRLPSSQPGGGKSH</sequence>
<dbReference type="Gene3D" id="2.60.120.260">
    <property type="entry name" value="Galactose-binding domain-like"/>
    <property type="match status" value="1"/>
</dbReference>
<dbReference type="GO" id="GO:0008239">
    <property type="term" value="F:dipeptidyl-peptidase activity"/>
    <property type="evidence" value="ECO:0007669"/>
    <property type="project" value="InterPro"/>
</dbReference>
<feature type="region of interest" description="Disordered" evidence="2">
    <location>
        <begin position="423"/>
        <end position="443"/>
    </location>
</feature>
<dbReference type="Pfam" id="PF08530">
    <property type="entry name" value="PepX_C"/>
    <property type="match status" value="1"/>
</dbReference>
<dbReference type="Gene3D" id="1.10.3020.10">
    <property type="entry name" value="alpha-amino acid ester hydrolase ( Helical cap domain)"/>
    <property type="match status" value="1"/>
</dbReference>
<evidence type="ECO:0000313" key="4">
    <source>
        <dbReference type="EMBL" id="AIE85309.1"/>
    </source>
</evidence>
<dbReference type="Proteomes" id="UP000027982">
    <property type="component" value="Chromosome"/>
</dbReference>
<dbReference type="EMBL" id="CP007139">
    <property type="protein sequence ID" value="AIE85309.1"/>
    <property type="molecule type" value="Genomic_DNA"/>
</dbReference>
<gene>
    <name evidence="4" type="ORF">OP10G_1941</name>
</gene>
<dbReference type="AlphaFoldDB" id="A0A068NUL5"/>
<dbReference type="Gene3D" id="3.40.50.1820">
    <property type="entry name" value="alpha/beta hydrolase"/>
    <property type="match status" value="1"/>
</dbReference>
<evidence type="ECO:0000256" key="1">
    <source>
        <dbReference type="ARBA" id="ARBA00022801"/>
    </source>
</evidence>
<dbReference type="eggNOG" id="COG2936">
    <property type="taxonomic scope" value="Bacteria"/>
</dbReference>
<dbReference type="KEGG" id="fgi:OP10G_1941"/>
<dbReference type="STRING" id="661478.OP10G_1941"/>
<dbReference type="InterPro" id="IPR008979">
    <property type="entry name" value="Galactose-bd-like_sf"/>
</dbReference>
<dbReference type="Pfam" id="PF02129">
    <property type="entry name" value="Peptidase_S15"/>
    <property type="match status" value="1"/>
</dbReference>
<accession>A0A068NUL5</accession>
<protein>
    <submittedName>
        <fullName evidence="4">Glutaryl-7-ACA acylase</fullName>
    </submittedName>
</protein>
<keyword evidence="5" id="KW-1185">Reference proteome</keyword>
<dbReference type="SUPFAM" id="SSF49785">
    <property type="entry name" value="Galactose-binding domain-like"/>
    <property type="match status" value="1"/>
</dbReference>
<evidence type="ECO:0000313" key="5">
    <source>
        <dbReference type="Proteomes" id="UP000027982"/>
    </source>
</evidence>
<dbReference type="SMART" id="SM00939">
    <property type="entry name" value="PepX_C"/>
    <property type="match status" value="1"/>
</dbReference>
<dbReference type="NCBIfam" id="TIGR00976">
    <property type="entry name" value="CocE_NonD"/>
    <property type="match status" value="1"/>
</dbReference>
<evidence type="ECO:0000259" key="3">
    <source>
        <dbReference type="SMART" id="SM00939"/>
    </source>
</evidence>
<dbReference type="InterPro" id="IPR013736">
    <property type="entry name" value="Xaa-Pro_dipept_C"/>
</dbReference>
<dbReference type="InterPro" id="IPR029058">
    <property type="entry name" value="AB_hydrolase_fold"/>
</dbReference>
<reference evidence="4 5" key="1">
    <citation type="journal article" date="2014" name="PLoS ONE">
        <title>The first complete genome sequence of the class fimbriimonadia in the phylum armatimonadetes.</title>
        <authorList>
            <person name="Hu Z.Y."/>
            <person name="Wang Y.Z."/>
            <person name="Im W.T."/>
            <person name="Wang S.Y."/>
            <person name="Zhao G.P."/>
            <person name="Zheng H.J."/>
            <person name="Quan Z.X."/>
        </authorList>
    </citation>
    <scope>NUCLEOTIDE SEQUENCE [LARGE SCALE GENOMIC DNA]</scope>
    <source>
        <strain evidence="4">Gsoil 348</strain>
    </source>
</reference>
<dbReference type="InterPro" id="IPR000383">
    <property type="entry name" value="Xaa-Pro-like_dom"/>
</dbReference>
<organism evidence="4 5">
    <name type="scientific">Fimbriimonas ginsengisoli Gsoil 348</name>
    <dbReference type="NCBI Taxonomy" id="661478"/>
    <lineage>
        <taxon>Bacteria</taxon>
        <taxon>Bacillati</taxon>
        <taxon>Armatimonadota</taxon>
        <taxon>Fimbriimonadia</taxon>
        <taxon>Fimbriimonadales</taxon>
        <taxon>Fimbriimonadaceae</taxon>
        <taxon>Fimbriimonas</taxon>
    </lineage>
</organism>
<proteinExistence type="predicted"/>
<name>A0A068NUL5_FIMGI</name>
<dbReference type="SUPFAM" id="SSF53474">
    <property type="entry name" value="alpha/beta-Hydrolases"/>
    <property type="match status" value="1"/>
</dbReference>